<evidence type="ECO:0008006" key="3">
    <source>
        <dbReference type="Google" id="ProtNLM"/>
    </source>
</evidence>
<reference evidence="1 2" key="1">
    <citation type="submission" date="2019-02" db="EMBL/GenBank/DDBJ databases">
        <title>Genome of a new Bacteroidetes strain.</title>
        <authorList>
            <person name="Pitt A."/>
        </authorList>
    </citation>
    <scope>NUCLEOTIDE SEQUENCE [LARGE SCALE GENOMIC DNA]</scope>
    <source>
        <strain evidence="1 2">103A-SOEBACH</strain>
    </source>
</reference>
<comment type="caution">
    <text evidence="1">The sequence shown here is derived from an EMBL/GenBank/DDBJ whole genome shotgun (WGS) entry which is preliminary data.</text>
</comment>
<name>A0A4Q9BE51_9BACT</name>
<organism evidence="1 2">
    <name type="scientific">Aquirufa antheringensis</name>
    <dbReference type="NCBI Taxonomy" id="2516559"/>
    <lineage>
        <taxon>Bacteria</taxon>
        <taxon>Pseudomonadati</taxon>
        <taxon>Bacteroidota</taxon>
        <taxon>Cytophagia</taxon>
        <taxon>Cytophagales</taxon>
        <taxon>Flectobacillaceae</taxon>
        <taxon>Aquirufa</taxon>
    </lineage>
</organism>
<keyword evidence="2" id="KW-1185">Reference proteome</keyword>
<dbReference type="RefSeq" id="WP_130922932.1">
    <property type="nucleotide sequence ID" value="NZ_JAANOL010000002.1"/>
</dbReference>
<evidence type="ECO:0000313" key="1">
    <source>
        <dbReference type="EMBL" id="TBH74479.1"/>
    </source>
</evidence>
<dbReference type="EMBL" id="SEWY01000002">
    <property type="protein sequence ID" value="TBH74479.1"/>
    <property type="molecule type" value="Genomic_DNA"/>
</dbReference>
<evidence type="ECO:0000313" key="2">
    <source>
        <dbReference type="Proteomes" id="UP000293583"/>
    </source>
</evidence>
<accession>A0A4Q9BE51</accession>
<gene>
    <name evidence="1" type="ORF">EWU20_04865</name>
</gene>
<protein>
    <recommendedName>
        <fullName evidence="3">50S ribosomal protein L29</fullName>
    </recommendedName>
</protein>
<dbReference type="AlphaFoldDB" id="A0A4Q9BE51"/>
<sequence length="60" mass="7100">MKKELQVKEGFDSVKTFRRIKTKISLEMKDLTPEQILARLALASKEFEIKLKAQRIKHKE</sequence>
<proteinExistence type="predicted"/>
<dbReference type="Proteomes" id="UP000293583">
    <property type="component" value="Unassembled WGS sequence"/>
</dbReference>